<evidence type="ECO:0000313" key="3">
    <source>
        <dbReference type="Proteomes" id="UP000298327"/>
    </source>
</evidence>
<feature type="compositionally biased region" description="Low complexity" evidence="1">
    <location>
        <begin position="364"/>
        <end position="375"/>
    </location>
</feature>
<gene>
    <name evidence="2" type="ORF">EVG20_g8849</name>
</gene>
<feature type="compositionally biased region" description="Low complexity" evidence="1">
    <location>
        <begin position="318"/>
        <end position="328"/>
    </location>
</feature>
<accession>A0A4Y9Y759</accession>
<evidence type="ECO:0000313" key="2">
    <source>
        <dbReference type="EMBL" id="TFY56639.1"/>
    </source>
</evidence>
<feature type="compositionally biased region" description="Low complexity" evidence="1">
    <location>
        <begin position="227"/>
        <end position="244"/>
    </location>
</feature>
<keyword evidence="3" id="KW-1185">Reference proteome</keyword>
<feature type="compositionally biased region" description="Polar residues" evidence="1">
    <location>
        <begin position="427"/>
        <end position="441"/>
    </location>
</feature>
<comment type="caution">
    <text evidence="2">The sequence shown here is derived from an EMBL/GenBank/DDBJ whole genome shotgun (WGS) entry which is preliminary data.</text>
</comment>
<feature type="compositionally biased region" description="Polar residues" evidence="1">
    <location>
        <begin position="517"/>
        <end position="533"/>
    </location>
</feature>
<dbReference type="Proteomes" id="UP000298327">
    <property type="component" value="Unassembled WGS sequence"/>
</dbReference>
<protein>
    <submittedName>
        <fullName evidence="2">Uncharacterized protein</fullName>
    </submittedName>
</protein>
<dbReference type="EMBL" id="SEOQ01000811">
    <property type="protein sequence ID" value="TFY56639.1"/>
    <property type="molecule type" value="Genomic_DNA"/>
</dbReference>
<feature type="compositionally biased region" description="Low complexity" evidence="1">
    <location>
        <begin position="571"/>
        <end position="584"/>
    </location>
</feature>
<feature type="compositionally biased region" description="Basic and acidic residues" evidence="1">
    <location>
        <begin position="181"/>
        <end position="190"/>
    </location>
</feature>
<dbReference type="STRING" id="205917.A0A4Y9Y759"/>
<feature type="region of interest" description="Disordered" evidence="1">
    <location>
        <begin position="488"/>
        <end position="534"/>
    </location>
</feature>
<organism evidence="2 3">
    <name type="scientific">Dentipellis fragilis</name>
    <dbReference type="NCBI Taxonomy" id="205917"/>
    <lineage>
        <taxon>Eukaryota</taxon>
        <taxon>Fungi</taxon>
        <taxon>Dikarya</taxon>
        <taxon>Basidiomycota</taxon>
        <taxon>Agaricomycotina</taxon>
        <taxon>Agaricomycetes</taxon>
        <taxon>Russulales</taxon>
        <taxon>Hericiaceae</taxon>
        <taxon>Dentipellis</taxon>
    </lineage>
</organism>
<reference evidence="2 3" key="1">
    <citation type="submission" date="2019-02" db="EMBL/GenBank/DDBJ databases">
        <title>Genome sequencing of the rare red list fungi Dentipellis fragilis.</title>
        <authorList>
            <person name="Buettner E."/>
            <person name="Kellner H."/>
        </authorList>
    </citation>
    <scope>NUCLEOTIDE SEQUENCE [LARGE SCALE GENOMIC DNA]</scope>
    <source>
        <strain evidence="2 3">DSM 105465</strain>
    </source>
</reference>
<dbReference type="AlphaFoldDB" id="A0A4Y9Y759"/>
<evidence type="ECO:0000256" key="1">
    <source>
        <dbReference type="SAM" id="MobiDB-lite"/>
    </source>
</evidence>
<feature type="region of interest" description="Disordered" evidence="1">
    <location>
        <begin position="152"/>
        <end position="472"/>
    </location>
</feature>
<feature type="compositionally biased region" description="Pro residues" evidence="1">
    <location>
        <begin position="352"/>
        <end position="363"/>
    </location>
</feature>
<feature type="region of interest" description="Disordered" evidence="1">
    <location>
        <begin position="1"/>
        <end position="35"/>
    </location>
</feature>
<feature type="region of interest" description="Disordered" evidence="1">
    <location>
        <begin position="562"/>
        <end position="595"/>
    </location>
</feature>
<sequence length="614" mass="64972">MSLSVSSFPEPIYVPPSDPELDPSSQHVPQAKRRNMFSGLFSGSGSGVFSVSRRRRAVTHPLVPAAVDGARPPMEEEEYPVLAICPEEDYVGTMLERPDLRIDSSLQPSSPKVVQPEVLAFPPTPTADAEIPNSMKESIRALRLSRIHRPIDCGRKPEDEALPPWAARGVIASFGTPAGDTSKDGDKEDSSTATTPTSAWSALTRFSRPSAGSGVDSRTSSMYWPGSSATSAASPSSSKSKMPAILSRSRTGSDASISSKPVRPVSITSQKSTKTTTSTKTSASAKTTASSPAQLTGTEAMRLRSLSTSSDKTKGKSRPPMIIIPPKKSSGHHRSRTLSNSSEKNKSAIKPPAIPTEPMPMPSNPSRSRSSSISSEKAKGKARASPSPKPTEPATRKHPPVPPLPISSGLTPSSSKNDLRQAAISGYPTSSRTPSASQSAVYNYPMPQPPKSAPSIPQRKGSDPSRFDAPLPSAPALLIMPVHSPVPISPPAPPLFIRHPSTDTAPTKRRELPPIPTSASSKPVTGPPSSSQGEWEAMDVMSAGISMPSVWGPPGSSAWDAAYHLDRHAGRSPSRSPAPSTARSETIVVTKGGSDVREEKVEDVIDKLRGMKMK</sequence>
<feature type="compositionally biased region" description="Low complexity" evidence="1">
    <location>
        <begin position="191"/>
        <end position="202"/>
    </location>
</feature>
<name>A0A4Y9Y759_9AGAM</name>
<feature type="compositionally biased region" description="Low complexity" evidence="1">
    <location>
        <begin position="268"/>
        <end position="291"/>
    </location>
</feature>
<proteinExistence type="predicted"/>
<feature type="compositionally biased region" description="Polar residues" evidence="1">
    <location>
        <begin position="248"/>
        <end position="259"/>
    </location>
</feature>
<dbReference type="OrthoDB" id="3270378at2759"/>